<organism evidence="1 2">
    <name type="scientific">Ixodes persulcatus</name>
    <name type="common">Taiga tick</name>
    <dbReference type="NCBI Taxonomy" id="34615"/>
    <lineage>
        <taxon>Eukaryota</taxon>
        <taxon>Metazoa</taxon>
        <taxon>Ecdysozoa</taxon>
        <taxon>Arthropoda</taxon>
        <taxon>Chelicerata</taxon>
        <taxon>Arachnida</taxon>
        <taxon>Acari</taxon>
        <taxon>Parasitiformes</taxon>
        <taxon>Ixodida</taxon>
        <taxon>Ixodoidea</taxon>
        <taxon>Ixodidae</taxon>
        <taxon>Ixodinae</taxon>
        <taxon>Ixodes</taxon>
    </lineage>
</organism>
<protein>
    <submittedName>
        <fullName evidence="1">Uncharacterized protein</fullName>
    </submittedName>
</protein>
<comment type="caution">
    <text evidence="1">The sequence shown here is derived from an EMBL/GenBank/DDBJ whole genome shotgun (WGS) entry which is preliminary data.</text>
</comment>
<sequence>MEVPLVTAIWAAFVVIVATAAWMWVLNRRRQHSLFARLGIPGPAPDLFSGNWAQLKKDPLEVMEHWIEKHGKMFGYYMGEIPYVAITDLEMIKQCFVKEDNVVCNRPSLIVSIEPFGSSLVGLSEHMKFRVQSSSSSFSGNWMKLKEGRAEWDEGL</sequence>
<reference evidence="1 2" key="1">
    <citation type="journal article" date="2020" name="Cell">
        <title>Large-Scale Comparative Analyses of Tick Genomes Elucidate Their Genetic Diversity and Vector Capacities.</title>
        <authorList>
            <consortium name="Tick Genome and Microbiome Consortium (TIGMIC)"/>
            <person name="Jia N."/>
            <person name="Wang J."/>
            <person name="Shi W."/>
            <person name="Du L."/>
            <person name="Sun Y."/>
            <person name="Zhan W."/>
            <person name="Jiang J.F."/>
            <person name="Wang Q."/>
            <person name="Zhang B."/>
            <person name="Ji P."/>
            <person name="Bell-Sakyi L."/>
            <person name="Cui X.M."/>
            <person name="Yuan T.T."/>
            <person name="Jiang B.G."/>
            <person name="Yang W.F."/>
            <person name="Lam T.T."/>
            <person name="Chang Q.C."/>
            <person name="Ding S.J."/>
            <person name="Wang X.J."/>
            <person name="Zhu J.G."/>
            <person name="Ruan X.D."/>
            <person name="Zhao L."/>
            <person name="Wei J.T."/>
            <person name="Ye R.Z."/>
            <person name="Que T.C."/>
            <person name="Du C.H."/>
            <person name="Zhou Y.H."/>
            <person name="Cheng J.X."/>
            <person name="Dai P.F."/>
            <person name="Guo W.B."/>
            <person name="Han X.H."/>
            <person name="Huang E.J."/>
            <person name="Li L.F."/>
            <person name="Wei W."/>
            <person name="Gao Y.C."/>
            <person name="Liu J.Z."/>
            <person name="Shao H.Z."/>
            <person name="Wang X."/>
            <person name="Wang C.C."/>
            <person name="Yang T.C."/>
            <person name="Huo Q.B."/>
            <person name="Li W."/>
            <person name="Chen H.Y."/>
            <person name="Chen S.E."/>
            <person name="Zhou L.G."/>
            <person name="Ni X.B."/>
            <person name="Tian J.H."/>
            <person name="Sheng Y."/>
            <person name="Liu T."/>
            <person name="Pan Y.S."/>
            <person name="Xia L.Y."/>
            <person name="Li J."/>
            <person name="Zhao F."/>
            <person name="Cao W.C."/>
        </authorList>
    </citation>
    <scope>NUCLEOTIDE SEQUENCE [LARGE SCALE GENOMIC DNA]</scope>
    <source>
        <strain evidence="1">Iper-2018</strain>
    </source>
</reference>
<dbReference type="EMBL" id="JABSTQ010010882">
    <property type="protein sequence ID" value="KAG0417115.1"/>
    <property type="molecule type" value="Genomic_DNA"/>
</dbReference>
<accession>A0AC60PCE0</accession>
<evidence type="ECO:0000313" key="2">
    <source>
        <dbReference type="Proteomes" id="UP000805193"/>
    </source>
</evidence>
<name>A0AC60PCE0_IXOPE</name>
<dbReference type="Proteomes" id="UP000805193">
    <property type="component" value="Unassembled WGS sequence"/>
</dbReference>
<gene>
    <name evidence="1" type="ORF">HPB47_005874</name>
</gene>
<evidence type="ECO:0000313" key="1">
    <source>
        <dbReference type="EMBL" id="KAG0417115.1"/>
    </source>
</evidence>
<proteinExistence type="predicted"/>
<keyword evidence="2" id="KW-1185">Reference proteome</keyword>